<dbReference type="AlphaFoldDB" id="F8D7C0"/>
<dbReference type="Proteomes" id="UP000006794">
    <property type="component" value="Chromosome"/>
</dbReference>
<organism evidence="1 2">
    <name type="scientific">Halopiger xanaduensis (strain DSM 18323 / JCM 14033 / SH-6)</name>
    <dbReference type="NCBI Taxonomy" id="797210"/>
    <lineage>
        <taxon>Archaea</taxon>
        <taxon>Methanobacteriati</taxon>
        <taxon>Methanobacteriota</taxon>
        <taxon>Stenosarchaea group</taxon>
        <taxon>Halobacteria</taxon>
        <taxon>Halobacteriales</taxon>
        <taxon>Natrialbaceae</taxon>
        <taxon>Halopiger</taxon>
    </lineage>
</organism>
<name>F8D7C0_HALXS</name>
<dbReference type="GeneID" id="10798174"/>
<evidence type="ECO:0000313" key="2">
    <source>
        <dbReference type="Proteomes" id="UP000006794"/>
    </source>
</evidence>
<evidence type="ECO:0000313" key="1">
    <source>
        <dbReference type="EMBL" id="AEH37837.1"/>
    </source>
</evidence>
<dbReference type="RefSeq" id="WP_013880727.1">
    <property type="nucleotide sequence ID" value="NC_015666.1"/>
</dbReference>
<gene>
    <name evidence="1" type="ordered locus">Halxa_3225</name>
</gene>
<dbReference type="EMBL" id="CP002839">
    <property type="protein sequence ID" value="AEH37837.1"/>
    <property type="molecule type" value="Genomic_DNA"/>
</dbReference>
<protein>
    <submittedName>
        <fullName evidence="1">Uncharacterized protein</fullName>
    </submittedName>
</protein>
<proteinExistence type="predicted"/>
<accession>F8D7C0</accession>
<dbReference type="PROSITE" id="PS51257">
    <property type="entry name" value="PROKAR_LIPOPROTEIN"/>
    <property type="match status" value="1"/>
</dbReference>
<sequence length="120" mass="12603">MDKRQFLASIAVTAVGMTAGCLAAVDRLGDDGDVVLSTSLSGDESETFETGEATEYEVTLTPEGSRAKFGIRQETTAPTSLSSYAATDGESTFGLELNSEATYEVTALGGTFDITIRDRS</sequence>
<reference evidence="1 2" key="1">
    <citation type="journal article" date="2012" name="Stand. Genomic Sci.">
        <title>Complete genome sequence of Halopiger xanaduensis type strain (SH-6(T)).</title>
        <authorList>
            <person name="Anderson I."/>
            <person name="Tindall B.J."/>
            <person name="Rohde M."/>
            <person name="Lucas S."/>
            <person name="Han J."/>
            <person name="Lapidus A."/>
            <person name="Cheng J.F."/>
            <person name="Goodwin L."/>
            <person name="Pitluck S."/>
            <person name="Peters L."/>
            <person name="Pati A."/>
            <person name="Mikhailova N."/>
            <person name="Pagani I."/>
            <person name="Teshima H."/>
            <person name="Han C."/>
            <person name="Tapia R."/>
            <person name="Land M."/>
            <person name="Woyke T."/>
            <person name="Klenk H.P."/>
            <person name="Kyrpides N."/>
            <person name="Ivanova N."/>
        </authorList>
    </citation>
    <scope>NUCLEOTIDE SEQUENCE [LARGE SCALE GENOMIC DNA]</scope>
    <source>
        <strain evidence="2">DSM 18323 / JCM 14033 / SH-6</strain>
    </source>
</reference>
<keyword evidence="2" id="KW-1185">Reference proteome</keyword>
<dbReference type="HOGENOM" id="CLU_2044381_0_0_2"/>
<dbReference type="KEGG" id="hxa:Halxa_3225"/>